<protein>
    <recommendedName>
        <fullName evidence="4">LisH domain-containing protein</fullName>
    </recommendedName>
</protein>
<dbReference type="AlphaFoldDB" id="A0A9P5NA63"/>
<accession>A0A9P5NA63</accession>
<dbReference type="Proteomes" id="UP000724874">
    <property type="component" value="Unassembled WGS sequence"/>
</dbReference>
<evidence type="ECO:0000313" key="3">
    <source>
        <dbReference type="Proteomes" id="UP000724874"/>
    </source>
</evidence>
<comment type="caution">
    <text evidence="2">The sequence shown here is derived from an EMBL/GenBank/DDBJ whole genome shotgun (WGS) entry which is preliminary data.</text>
</comment>
<evidence type="ECO:0000313" key="2">
    <source>
        <dbReference type="EMBL" id="KAF8874047.1"/>
    </source>
</evidence>
<keyword evidence="1" id="KW-0812">Transmembrane</keyword>
<dbReference type="OrthoDB" id="5600002at2759"/>
<reference evidence="2" key="1">
    <citation type="submission" date="2020-11" db="EMBL/GenBank/DDBJ databases">
        <authorList>
            <consortium name="DOE Joint Genome Institute"/>
            <person name="Ahrendt S."/>
            <person name="Riley R."/>
            <person name="Andreopoulos W."/>
            <person name="LaButti K."/>
            <person name="Pangilinan J."/>
            <person name="Ruiz-duenas F.J."/>
            <person name="Barrasa J.M."/>
            <person name="Sanchez-Garcia M."/>
            <person name="Camarero S."/>
            <person name="Miyauchi S."/>
            <person name="Serrano A."/>
            <person name="Linde D."/>
            <person name="Babiker R."/>
            <person name="Drula E."/>
            <person name="Ayuso-Fernandez I."/>
            <person name="Pacheco R."/>
            <person name="Padilla G."/>
            <person name="Ferreira P."/>
            <person name="Barriuso J."/>
            <person name="Kellner H."/>
            <person name="Castanera R."/>
            <person name="Alfaro M."/>
            <person name="Ramirez L."/>
            <person name="Pisabarro A.G."/>
            <person name="Kuo A."/>
            <person name="Tritt A."/>
            <person name="Lipzen A."/>
            <person name="He G."/>
            <person name="Yan M."/>
            <person name="Ng V."/>
            <person name="Cullen D."/>
            <person name="Martin F."/>
            <person name="Rosso M.-N."/>
            <person name="Henrissat B."/>
            <person name="Hibbett D."/>
            <person name="Martinez A.T."/>
            <person name="Grigoriev I.V."/>
        </authorList>
    </citation>
    <scope>NUCLEOTIDE SEQUENCE</scope>
    <source>
        <strain evidence="2">AH 44721</strain>
    </source>
</reference>
<dbReference type="Pfam" id="PF08513">
    <property type="entry name" value="LisH"/>
    <property type="match status" value="1"/>
</dbReference>
<gene>
    <name evidence="2" type="ORF">CPB84DRAFT_1798013</name>
</gene>
<feature type="transmembrane region" description="Helical" evidence="1">
    <location>
        <begin position="68"/>
        <end position="91"/>
    </location>
</feature>
<dbReference type="InterPro" id="IPR006594">
    <property type="entry name" value="LisH"/>
</dbReference>
<evidence type="ECO:0008006" key="4">
    <source>
        <dbReference type="Google" id="ProtNLM"/>
    </source>
</evidence>
<proteinExistence type="predicted"/>
<evidence type="ECO:0000256" key="1">
    <source>
        <dbReference type="SAM" id="Phobius"/>
    </source>
</evidence>
<organism evidence="2 3">
    <name type="scientific">Gymnopilus junonius</name>
    <name type="common">Spectacular rustgill mushroom</name>
    <name type="synonym">Gymnopilus spectabilis subsp. junonius</name>
    <dbReference type="NCBI Taxonomy" id="109634"/>
    <lineage>
        <taxon>Eukaryota</taxon>
        <taxon>Fungi</taxon>
        <taxon>Dikarya</taxon>
        <taxon>Basidiomycota</taxon>
        <taxon>Agaricomycotina</taxon>
        <taxon>Agaricomycetes</taxon>
        <taxon>Agaricomycetidae</taxon>
        <taxon>Agaricales</taxon>
        <taxon>Agaricineae</taxon>
        <taxon>Hymenogastraceae</taxon>
        <taxon>Gymnopilus</taxon>
    </lineage>
</organism>
<feature type="non-terminal residue" evidence="2">
    <location>
        <position position="92"/>
    </location>
</feature>
<sequence>MGRRQDVRVLLRLYCSSCCCIYDFFNRFNIYIYDYCHKRGFHKTASQLLVEAEITTDPIPPINAKQGLLFECVWFFFILSHPSSLLLFLLFM</sequence>
<keyword evidence="1" id="KW-1133">Transmembrane helix</keyword>
<keyword evidence="3" id="KW-1185">Reference proteome</keyword>
<name>A0A9P5NA63_GYMJU</name>
<keyword evidence="1" id="KW-0472">Membrane</keyword>
<dbReference type="EMBL" id="JADNYJ010000223">
    <property type="protein sequence ID" value="KAF8874047.1"/>
    <property type="molecule type" value="Genomic_DNA"/>
</dbReference>